<dbReference type="GO" id="GO:0003677">
    <property type="term" value="F:DNA binding"/>
    <property type="evidence" value="ECO:0007669"/>
    <property type="project" value="InterPro"/>
</dbReference>
<protein>
    <submittedName>
        <fullName evidence="2">XRE family transcriptional regulator</fullName>
    </submittedName>
</protein>
<dbReference type="Proteomes" id="UP000053244">
    <property type="component" value="Unassembled WGS sequence"/>
</dbReference>
<dbReference type="Pfam" id="PF13560">
    <property type="entry name" value="HTH_31"/>
    <property type="match status" value="1"/>
</dbReference>
<dbReference type="InterPro" id="IPR041413">
    <property type="entry name" value="MLTR_LBD"/>
</dbReference>
<name>A0A0X3V5B3_9ACTN</name>
<dbReference type="AlphaFoldDB" id="A0A0X3V5B3"/>
<sequence>MESWEFGRMVRRWRDRVTPEAVGVPVGRRRRATGLRREELAALAGISADYLTRLEQGRATAPSAQVVESLARALRVPDAERDLLFQLAGHAAPGLGVVPSRVTPSIQRLLDRLAGTPVVVYDATWTLVLANAPYNALMGDTTGWQGLERNAIWRNLCGPASRVVHSGAEQAEHEARLVADLRMTASRYPADRSLRRLIGELADASPRFTALWDAEVPPELAGPGRQKVVDHPAVGRITLDCDALLVALDDLRMTIYTAEPGTEDAERLALAVVVGTQMLVDRVQG</sequence>
<dbReference type="PROSITE" id="PS50943">
    <property type="entry name" value="HTH_CROC1"/>
    <property type="match status" value="1"/>
</dbReference>
<evidence type="ECO:0000313" key="3">
    <source>
        <dbReference type="Proteomes" id="UP000053244"/>
    </source>
</evidence>
<dbReference type="Gene3D" id="3.30.450.180">
    <property type="match status" value="1"/>
</dbReference>
<comment type="caution">
    <text evidence="2">The sequence shown here is derived from an EMBL/GenBank/DDBJ whole genome shotgun (WGS) entry which is preliminary data.</text>
</comment>
<proteinExistence type="predicted"/>
<evidence type="ECO:0000259" key="1">
    <source>
        <dbReference type="PROSITE" id="PS50943"/>
    </source>
</evidence>
<dbReference type="SMART" id="SM00530">
    <property type="entry name" value="HTH_XRE"/>
    <property type="match status" value="1"/>
</dbReference>
<gene>
    <name evidence="2" type="ORF">ADL15_08005</name>
</gene>
<accession>A0A0X3V5B3</accession>
<dbReference type="OrthoDB" id="3608749at2"/>
<dbReference type="PANTHER" id="PTHR35010:SF2">
    <property type="entry name" value="BLL4672 PROTEIN"/>
    <property type="match status" value="1"/>
</dbReference>
<reference evidence="2 3" key="1">
    <citation type="submission" date="2015-10" db="EMBL/GenBank/DDBJ databases">
        <authorList>
            <person name="Gilbert D.G."/>
        </authorList>
    </citation>
    <scope>NUCLEOTIDE SEQUENCE [LARGE SCALE GENOMIC DNA]</scope>
    <source>
        <strain evidence="2 3">NRRL B-16712</strain>
    </source>
</reference>
<dbReference type="PANTHER" id="PTHR35010">
    <property type="entry name" value="BLL4672 PROTEIN-RELATED"/>
    <property type="match status" value="1"/>
</dbReference>
<dbReference type="Pfam" id="PF17765">
    <property type="entry name" value="MLTR_LBD"/>
    <property type="match status" value="1"/>
</dbReference>
<dbReference type="RefSeq" id="WP_067686399.1">
    <property type="nucleotide sequence ID" value="NZ_LLZH01000037.1"/>
</dbReference>
<dbReference type="EMBL" id="LLZH01000037">
    <property type="protein sequence ID" value="KUL39985.1"/>
    <property type="molecule type" value="Genomic_DNA"/>
</dbReference>
<dbReference type="Gene3D" id="1.10.260.40">
    <property type="entry name" value="lambda repressor-like DNA-binding domains"/>
    <property type="match status" value="1"/>
</dbReference>
<keyword evidence="3" id="KW-1185">Reference proteome</keyword>
<organism evidence="2 3">
    <name type="scientific">Actinoplanes awajinensis subsp. mycoplanecinus</name>
    <dbReference type="NCBI Taxonomy" id="135947"/>
    <lineage>
        <taxon>Bacteria</taxon>
        <taxon>Bacillati</taxon>
        <taxon>Actinomycetota</taxon>
        <taxon>Actinomycetes</taxon>
        <taxon>Micromonosporales</taxon>
        <taxon>Micromonosporaceae</taxon>
        <taxon>Actinoplanes</taxon>
    </lineage>
</organism>
<dbReference type="SUPFAM" id="SSF47413">
    <property type="entry name" value="lambda repressor-like DNA-binding domains"/>
    <property type="match status" value="1"/>
</dbReference>
<dbReference type="InterPro" id="IPR001387">
    <property type="entry name" value="Cro/C1-type_HTH"/>
</dbReference>
<dbReference type="InterPro" id="IPR010982">
    <property type="entry name" value="Lambda_DNA-bd_dom_sf"/>
</dbReference>
<dbReference type="CDD" id="cd00093">
    <property type="entry name" value="HTH_XRE"/>
    <property type="match status" value="1"/>
</dbReference>
<feature type="domain" description="HTH cro/C1-type" evidence="1">
    <location>
        <begin position="28"/>
        <end position="81"/>
    </location>
</feature>
<evidence type="ECO:0000313" key="2">
    <source>
        <dbReference type="EMBL" id="KUL39985.1"/>
    </source>
</evidence>